<dbReference type="EC" id="2.7.1.39" evidence="7"/>
<evidence type="ECO:0000256" key="4">
    <source>
        <dbReference type="ARBA" id="ARBA00022741"/>
    </source>
</evidence>
<gene>
    <name evidence="7" type="primary">thrB</name>
    <name evidence="9" type="ORF">K1X11_004425</name>
</gene>
<evidence type="ECO:0000256" key="1">
    <source>
        <dbReference type="ARBA" id="ARBA00022605"/>
    </source>
</evidence>
<dbReference type="Proteomes" id="UP000738431">
    <property type="component" value="Chromosome"/>
</dbReference>
<dbReference type="Gene3D" id="3.30.230.10">
    <property type="match status" value="1"/>
</dbReference>
<dbReference type="Pfam" id="PF00288">
    <property type="entry name" value="GHMP_kinases_N"/>
    <property type="match status" value="1"/>
</dbReference>
<evidence type="ECO:0000313" key="10">
    <source>
        <dbReference type="Proteomes" id="UP000738431"/>
    </source>
</evidence>
<comment type="caution">
    <text evidence="7">Lacks conserved residue(s) required for the propagation of feature annotation.</text>
</comment>
<sequence length="303" mass="31008">MSPVTVRVPGSTSNCGAGFDTLGLALQIYNRVTLTPDVSLPAGTAKGERASDERANGLVNEALAAWRERVAAAAELPGFRFRIEGDVPPARGLGSSVTVIAGILGGVNHWAGEALTREELAALITRLEGHPDNATAGVLGGFCVARCAPTPADYQGLVRIELEDTLRFVVVSPVTEVATKASRGVLPQEISHLDAVRSVNSAAYLTAALATKNYESLRGAVGDFLHEPYRLPGIVGAAEAIAAGVKAGALCGWLSGSGSSVLCVGLVDTAAAVGDAMRSAFAAKGIDSAINVLSADNHGLVVE</sequence>
<reference evidence="9 10" key="2">
    <citation type="submission" date="2023-12" db="EMBL/GenBank/DDBJ databases">
        <title>Description of an unclassified Opitutus bacterium of Verrucomicrobiota.</title>
        <authorList>
            <person name="Zhang D.-F."/>
        </authorList>
    </citation>
    <scope>NUCLEOTIDE SEQUENCE [LARGE SCALE GENOMIC DNA]</scope>
    <source>
        <strain evidence="9 10">WL0086</strain>
    </source>
</reference>
<reference evidence="9 10" key="1">
    <citation type="submission" date="2021-08" db="EMBL/GenBank/DDBJ databases">
        <authorList>
            <person name="Zhang D."/>
            <person name="Zhang A."/>
            <person name="Wang L."/>
        </authorList>
    </citation>
    <scope>NUCLEOTIDE SEQUENCE [LARGE SCALE GENOMIC DNA]</scope>
    <source>
        <strain evidence="9 10">WL0086</strain>
    </source>
</reference>
<keyword evidence="2 7" id="KW-0808">Transferase</keyword>
<evidence type="ECO:0000256" key="5">
    <source>
        <dbReference type="ARBA" id="ARBA00022777"/>
    </source>
</evidence>
<dbReference type="Gene3D" id="3.30.70.890">
    <property type="entry name" value="GHMP kinase, C-terminal domain"/>
    <property type="match status" value="1"/>
</dbReference>
<comment type="subcellular location">
    <subcellularLocation>
        <location evidence="7">Cytoplasm</location>
    </subcellularLocation>
</comment>
<keyword evidence="4 7" id="KW-0547">Nucleotide-binding</keyword>
<comment type="similarity">
    <text evidence="7">Belongs to the GHMP kinase family. Homoserine kinase subfamily.</text>
</comment>
<dbReference type="InterPro" id="IPR006204">
    <property type="entry name" value="GHMP_kinase_N_dom"/>
</dbReference>
<dbReference type="PIRSF" id="PIRSF000676">
    <property type="entry name" value="Homoser_kin"/>
    <property type="match status" value="1"/>
</dbReference>
<evidence type="ECO:0000256" key="3">
    <source>
        <dbReference type="ARBA" id="ARBA00022697"/>
    </source>
</evidence>
<organism evidence="9 10">
    <name type="scientific">Actomonas aquatica</name>
    <dbReference type="NCBI Taxonomy" id="2866162"/>
    <lineage>
        <taxon>Bacteria</taxon>
        <taxon>Pseudomonadati</taxon>
        <taxon>Verrucomicrobiota</taxon>
        <taxon>Opitutia</taxon>
        <taxon>Opitutales</taxon>
        <taxon>Opitutaceae</taxon>
        <taxon>Actomonas</taxon>
    </lineage>
</organism>
<comment type="pathway">
    <text evidence="7">Amino-acid biosynthesis; L-threonine biosynthesis; L-threonine from L-aspartate: step 4/5.</text>
</comment>
<keyword evidence="10" id="KW-1185">Reference proteome</keyword>
<keyword evidence="5 7" id="KW-0418">Kinase</keyword>
<evidence type="ECO:0000256" key="2">
    <source>
        <dbReference type="ARBA" id="ARBA00022679"/>
    </source>
</evidence>
<keyword evidence="3 7" id="KW-0791">Threonine biosynthesis</keyword>
<comment type="function">
    <text evidence="7">Catalyzes the ATP-dependent phosphorylation of L-homoserine to L-homoserine phosphate.</text>
</comment>
<keyword evidence="7" id="KW-0963">Cytoplasm</keyword>
<dbReference type="PANTHER" id="PTHR20861">
    <property type="entry name" value="HOMOSERINE/4-DIPHOSPHOCYTIDYL-2-C-METHYL-D-ERYTHRITOL KINASE"/>
    <property type="match status" value="1"/>
</dbReference>
<proteinExistence type="inferred from homology"/>
<dbReference type="GO" id="GO:0004413">
    <property type="term" value="F:homoserine kinase activity"/>
    <property type="evidence" value="ECO:0007669"/>
    <property type="project" value="UniProtKB-EC"/>
</dbReference>
<dbReference type="PRINTS" id="PR00958">
    <property type="entry name" value="HOMSERKINASE"/>
</dbReference>
<comment type="catalytic activity">
    <reaction evidence="7">
        <text>L-homoserine + ATP = O-phospho-L-homoserine + ADP + H(+)</text>
        <dbReference type="Rhea" id="RHEA:13985"/>
        <dbReference type="ChEBI" id="CHEBI:15378"/>
        <dbReference type="ChEBI" id="CHEBI:30616"/>
        <dbReference type="ChEBI" id="CHEBI:57476"/>
        <dbReference type="ChEBI" id="CHEBI:57590"/>
        <dbReference type="ChEBI" id="CHEBI:456216"/>
        <dbReference type="EC" id="2.7.1.39"/>
    </reaction>
</comment>
<evidence type="ECO:0000259" key="8">
    <source>
        <dbReference type="Pfam" id="PF00288"/>
    </source>
</evidence>
<dbReference type="SUPFAM" id="SSF54211">
    <property type="entry name" value="Ribosomal protein S5 domain 2-like"/>
    <property type="match status" value="1"/>
</dbReference>
<dbReference type="EMBL" id="CP139781">
    <property type="protein sequence ID" value="WRQ88638.1"/>
    <property type="molecule type" value="Genomic_DNA"/>
</dbReference>
<keyword evidence="1 7" id="KW-0028">Amino-acid biosynthesis</keyword>
<dbReference type="InterPro" id="IPR000870">
    <property type="entry name" value="Homoserine_kinase"/>
</dbReference>
<dbReference type="InterPro" id="IPR020568">
    <property type="entry name" value="Ribosomal_Su5_D2-typ_SF"/>
</dbReference>
<dbReference type="RefSeq" id="WP_221031740.1">
    <property type="nucleotide sequence ID" value="NZ_CP139781.1"/>
</dbReference>
<keyword evidence="6 7" id="KW-0067">ATP-binding</keyword>
<dbReference type="InterPro" id="IPR036554">
    <property type="entry name" value="GHMP_kinase_C_sf"/>
</dbReference>
<evidence type="ECO:0000256" key="7">
    <source>
        <dbReference type="HAMAP-Rule" id="MF_00384"/>
    </source>
</evidence>
<accession>A0ABZ1CAV8</accession>
<protein>
    <recommendedName>
        <fullName evidence="7">Homoserine kinase</fullName>
        <shortName evidence="7">HK</shortName>
        <shortName evidence="7">HSK</shortName>
        <ecNumber evidence="7">2.7.1.39</ecNumber>
    </recommendedName>
</protein>
<name>A0ABZ1CAV8_9BACT</name>
<dbReference type="HAMAP" id="MF_00384">
    <property type="entry name" value="Homoser_kinase"/>
    <property type="match status" value="1"/>
</dbReference>
<evidence type="ECO:0000256" key="6">
    <source>
        <dbReference type="ARBA" id="ARBA00022840"/>
    </source>
</evidence>
<dbReference type="InterPro" id="IPR014721">
    <property type="entry name" value="Ribsml_uS5_D2-typ_fold_subgr"/>
</dbReference>
<dbReference type="SUPFAM" id="SSF55060">
    <property type="entry name" value="GHMP Kinase, C-terminal domain"/>
    <property type="match status" value="1"/>
</dbReference>
<evidence type="ECO:0000313" key="9">
    <source>
        <dbReference type="EMBL" id="WRQ88638.1"/>
    </source>
</evidence>
<dbReference type="PANTHER" id="PTHR20861:SF1">
    <property type="entry name" value="HOMOSERINE KINASE"/>
    <property type="match status" value="1"/>
</dbReference>
<feature type="domain" description="GHMP kinase N-terminal" evidence="8">
    <location>
        <begin position="63"/>
        <end position="141"/>
    </location>
</feature>